<dbReference type="EMBL" id="RCHS01003812">
    <property type="protein sequence ID" value="RMX39470.1"/>
    <property type="molecule type" value="Genomic_DNA"/>
</dbReference>
<name>A0A3M6TDM3_POCDA</name>
<evidence type="ECO:0000313" key="1">
    <source>
        <dbReference type="EMBL" id="RMX39470.1"/>
    </source>
</evidence>
<sequence>MKVISMGEIIKNSRSSSLQYKFSCKYHSKYTNLRPVDIVEAFVTGFLVAFAGHLMGNVVADDNVVLAERKAVVVVVDTCVVVDRAAGACKEAVPADKMIVVVVGKAVVGMVAADGSLVVDKDAAVCNVVVLVGSHLVVDKEVVDKGVVAVDTGEGMVVAGHTVKDLAGEALDERNAEDAVSGHSTKKKKLKSSADASGRVDCILSFISLCYLLCRKYM</sequence>
<reference evidence="1 2" key="1">
    <citation type="journal article" date="2018" name="Sci. Rep.">
        <title>Comparative analysis of the Pocillopora damicornis genome highlights role of immune system in coral evolution.</title>
        <authorList>
            <person name="Cunning R."/>
            <person name="Bay R.A."/>
            <person name="Gillette P."/>
            <person name="Baker A.C."/>
            <person name="Traylor-Knowles N."/>
        </authorList>
    </citation>
    <scope>NUCLEOTIDE SEQUENCE [LARGE SCALE GENOMIC DNA]</scope>
    <source>
        <strain evidence="1">RSMAS</strain>
        <tissue evidence="1">Whole animal</tissue>
    </source>
</reference>
<proteinExistence type="predicted"/>
<gene>
    <name evidence="1" type="ORF">pdam_00015582</name>
</gene>
<accession>A0A3M6TDM3</accession>
<dbReference type="AlphaFoldDB" id="A0A3M6TDM3"/>
<comment type="caution">
    <text evidence="1">The sequence shown here is derived from an EMBL/GenBank/DDBJ whole genome shotgun (WGS) entry which is preliminary data.</text>
</comment>
<evidence type="ECO:0000313" key="2">
    <source>
        <dbReference type="Proteomes" id="UP000275408"/>
    </source>
</evidence>
<protein>
    <submittedName>
        <fullName evidence="1">Uncharacterized protein</fullName>
    </submittedName>
</protein>
<organism evidence="1 2">
    <name type="scientific">Pocillopora damicornis</name>
    <name type="common">Cauliflower coral</name>
    <name type="synonym">Millepora damicornis</name>
    <dbReference type="NCBI Taxonomy" id="46731"/>
    <lineage>
        <taxon>Eukaryota</taxon>
        <taxon>Metazoa</taxon>
        <taxon>Cnidaria</taxon>
        <taxon>Anthozoa</taxon>
        <taxon>Hexacorallia</taxon>
        <taxon>Scleractinia</taxon>
        <taxon>Astrocoeniina</taxon>
        <taxon>Pocilloporidae</taxon>
        <taxon>Pocillopora</taxon>
    </lineage>
</organism>
<dbReference type="Proteomes" id="UP000275408">
    <property type="component" value="Unassembled WGS sequence"/>
</dbReference>
<keyword evidence="2" id="KW-1185">Reference proteome</keyword>